<feature type="chain" id="PRO_5047350738" evidence="1">
    <location>
        <begin position="20"/>
        <end position="99"/>
    </location>
</feature>
<sequence>MKKRIIMAAIILVLIVSMASTVPGKEQYVDWAVDQARERIGGDNPFLGAGIELAGPQIISNHTEESYYFVCKVYKTEIMGKQVKVIGIFHSFIPVSKNG</sequence>
<organism evidence="2 3">
    <name type="scientific">Halobacillus salinarum</name>
    <dbReference type="NCBI Taxonomy" id="2932257"/>
    <lineage>
        <taxon>Bacteria</taxon>
        <taxon>Bacillati</taxon>
        <taxon>Bacillota</taxon>
        <taxon>Bacilli</taxon>
        <taxon>Bacillales</taxon>
        <taxon>Bacillaceae</taxon>
        <taxon>Halobacillus</taxon>
    </lineage>
</organism>
<proteinExistence type="predicted"/>
<gene>
    <name evidence="2" type="ORF">MUN89_18985</name>
</gene>
<reference evidence="2 3" key="1">
    <citation type="submission" date="2022-04" db="EMBL/GenBank/DDBJ databases">
        <title>Halobacillus sp. isolated from saltern.</title>
        <authorList>
            <person name="Won M."/>
            <person name="Lee C.-M."/>
            <person name="Woen H.-Y."/>
            <person name="Kwon S.-W."/>
        </authorList>
    </citation>
    <scope>NUCLEOTIDE SEQUENCE [LARGE SCALE GENOMIC DNA]</scope>
    <source>
        <strain evidence="2 3">SSBR10-3</strain>
    </source>
</reference>
<evidence type="ECO:0000256" key="1">
    <source>
        <dbReference type="SAM" id="SignalP"/>
    </source>
</evidence>
<evidence type="ECO:0000313" key="2">
    <source>
        <dbReference type="EMBL" id="UOQ43928.1"/>
    </source>
</evidence>
<dbReference type="Proteomes" id="UP000831787">
    <property type="component" value="Chromosome"/>
</dbReference>
<evidence type="ECO:0000313" key="3">
    <source>
        <dbReference type="Proteomes" id="UP000831787"/>
    </source>
</evidence>
<feature type="signal peptide" evidence="1">
    <location>
        <begin position="1"/>
        <end position="19"/>
    </location>
</feature>
<keyword evidence="3" id="KW-1185">Reference proteome</keyword>
<protein>
    <submittedName>
        <fullName evidence="2">DUF4359 domain-containing protein</fullName>
    </submittedName>
</protein>
<dbReference type="EMBL" id="CP095073">
    <property type="protein sequence ID" value="UOQ43928.1"/>
    <property type="molecule type" value="Genomic_DNA"/>
</dbReference>
<accession>A0ABY4EHI6</accession>
<name>A0ABY4EHI6_9BACI</name>
<keyword evidence="1" id="KW-0732">Signal</keyword>
<dbReference type="RefSeq" id="WP_244709474.1">
    <property type="nucleotide sequence ID" value="NZ_CP095073.1"/>
</dbReference>